<reference evidence="1 2" key="1">
    <citation type="submission" date="2020-08" db="EMBL/GenBank/DDBJ databases">
        <authorList>
            <person name="Newling K."/>
            <person name="Davey J."/>
            <person name="Forrester S."/>
        </authorList>
    </citation>
    <scope>NUCLEOTIDE SEQUENCE [LARGE SCALE GENOMIC DNA]</scope>
    <source>
        <strain evidence="2">Crithidia deanei Carvalho (ATCC PRA-265)</strain>
    </source>
</reference>
<dbReference type="Proteomes" id="UP000515908">
    <property type="component" value="Chromosome 10"/>
</dbReference>
<protein>
    <submittedName>
        <fullName evidence="1">Uncharacterized protein</fullName>
    </submittedName>
</protein>
<keyword evidence="2" id="KW-1185">Reference proteome</keyword>
<dbReference type="VEuPathDB" id="TriTrypDB:ADEAN_000573000"/>
<name>S9WQZ5_9TRYP</name>
<accession>S9WQZ5</accession>
<dbReference type="AlphaFoldDB" id="S9WQZ5"/>
<evidence type="ECO:0000313" key="1">
    <source>
        <dbReference type="EMBL" id="CAD2218242.1"/>
    </source>
</evidence>
<dbReference type="OrthoDB" id="275766at2759"/>
<gene>
    <name evidence="1" type="ORF">ADEAN_000573000</name>
</gene>
<sequence>MYCFSGILRSKALHTSTPFVEGALQLVKLQLAHKNASQDGNKKACTAIEKEFYREVEAFRPCFTLSASLEVAQKYSKHIYSALCYFGMRDDPLIRQIDPLVGKAKMRTARASKGMFKGVSGPISKAFTEKQDDFSLFEEPEVTVFPDELPNPPQVNLADPNRRFGAVRVPPRHRGHWVLQEAEIAITKNERKEDPW</sequence>
<dbReference type="EMBL" id="LR877154">
    <property type="protein sequence ID" value="CAD2218242.1"/>
    <property type="molecule type" value="Genomic_DNA"/>
</dbReference>
<evidence type="ECO:0000313" key="2">
    <source>
        <dbReference type="Proteomes" id="UP000515908"/>
    </source>
</evidence>
<organism evidence="1 2">
    <name type="scientific">Angomonas deanei</name>
    <dbReference type="NCBI Taxonomy" id="59799"/>
    <lineage>
        <taxon>Eukaryota</taxon>
        <taxon>Discoba</taxon>
        <taxon>Euglenozoa</taxon>
        <taxon>Kinetoplastea</taxon>
        <taxon>Metakinetoplastina</taxon>
        <taxon>Trypanosomatida</taxon>
        <taxon>Trypanosomatidae</taxon>
        <taxon>Strigomonadinae</taxon>
        <taxon>Angomonas</taxon>
    </lineage>
</organism>
<proteinExistence type="predicted"/>